<dbReference type="Pfam" id="PF26579">
    <property type="entry name" value="Ig_CFAP47"/>
    <property type="match status" value="1"/>
</dbReference>
<dbReference type="InterPro" id="IPR058952">
    <property type="entry name" value="Ig_CFAP47"/>
</dbReference>
<proteinExistence type="predicted"/>
<keyword evidence="2" id="KW-1185">Reference proteome</keyword>
<protein>
    <recommendedName>
        <fullName evidence="1">CFAP47-like immunoglobulin-like domain-containing protein</fullName>
    </recommendedName>
</protein>
<sequence length="406" mass="46634">REEPRDLVIDHSWNSFIKENSAFGFSPVSHMQGIVLPPEGIIDIPVLFLPQIMKLHKTLAIVQMMKVNRENWPIDNFDELDTETKRTMGIERGEIQKIPWIYPILGLPQAPHPKSPEVVITCQSKKRVEEKVEVMLTGDFFGENPTPEETDFLVIPKRSSDISYEDLHDKPKNCEFEYEIQFESEVMKSNLESCVALYLIKKSYNVHAEIISLVFNLVFTPKKPLWSHVTLKIDCITYGIWRFPITLVATEPDVDDVMDIEGVGLFKESVIDFRLTSQTRNSEPFTAYFLPGSDPEFFVRPQVGELLPFDTDGTLIIVGFKPQMYSRIYKGTLVIQTEHMYWSYDINGLPLATTPLKAVKAKIDASNKKYDSVPIRRRNFICENAKLIRTRVSSTIKGAPLMRKKK</sequence>
<dbReference type="PANTHER" id="PTHR45912:SF3">
    <property type="entry name" value="CILIA- AND FLAGELLA-ASSOCIATED PROTEIN 47"/>
    <property type="match status" value="1"/>
</dbReference>
<feature type="domain" description="CFAP47-like immunoglobulin-like" evidence="1">
    <location>
        <begin position="110"/>
        <end position="250"/>
    </location>
</feature>
<organism evidence="2 3">
    <name type="scientific">Galeopterus variegatus</name>
    <name type="common">Malayan flying lemur</name>
    <name type="synonym">Cynocephalus variegatus</name>
    <dbReference type="NCBI Taxonomy" id="482537"/>
    <lineage>
        <taxon>Eukaryota</taxon>
        <taxon>Metazoa</taxon>
        <taxon>Chordata</taxon>
        <taxon>Craniata</taxon>
        <taxon>Vertebrata</taxon>
        <taxon>Euteleostomi</taxon>
        <taxon>Mammalia</taxon>
        <taxon>Eutheria</taxon>
        <taxon>Euarchontoglires</taxon>
        <taxon>Dermoptera</taxon>
        <taxon>Cynocephalidae</taxon>
        <taxon>Galeopterus</taxon>
    </lineage>
</organism>
<gene>
    <name evidence="3" type="primary">LOC103605590</name>
</gene>
<feature type="non-terminal residue" evidence="3">
    <location>
        <position position="1"/>
    </location>
</feature>
<dbReference type="PANTHER" id="PTHR45912">
    <property type="entry name" value="CILIA- AND FLAGELLA-ASSOCIATED PROTEIN 47"/>
    <property type="match status" value="1"/>
</dbReference>
<evidence type="ECO:0000259" key="1">
    <source>
        <dbReference type="Pfam" id="PF26579"/>
    </source>
</evidence>
<accession>A0ABM0S6D7</accession>
<reference evidence="3" key="1">
    <citation type="submission" date="2025-08" db="UniProtKB">
        <authorList>
            <consortium name="RefSeq"/>
        </authorList>
    </citation>
    <scope>IDENTIFICATION</scope>
</reference>
<name>A0ABM0S6D7_GALVR</name>
<dbReference type="RefSeq" id="XP_008588428.1">
    <property type="nucleotide sequence ID" value="XM_008590206.1"/>
</dbReference>
<dbReference type="GeneID" id="103605590"/>
<evidence type="ECO:0000313" key="3">
    <source>
        <dbReference type="RefSeq" id="XP_008588428.1"/>
    </source>
</evidence>
<dbReference type="Proteomes" id="UP000694923">
    <property type="component" value="Unplaced"/>
</dbReference>
<evidence type="ECO:0000313" key="2">
    <source>
        <dbReference type="Proteomes" id="UP000694923"/>
    </source>
</evidence>